<evidence type="ECO:0000256" key="6">
    <source>
        <dbReference type="ARBA" id="ARBA00022741"/>
    </source>
</evidence>
<dbReference type="GO" id="GO:0046872">
    <property type="term" value="F:metal ion binding"/>
    <property type="evidence" value="ECO:0007669"/>
    <property type="project" value="UniProtKB-KW"/>
</dbReference>
<keyword evidence="12" id="KW-1185">Reference proteome</keyword>
<evidence type="ECO:0000256" key="5">
    <source>
        <dbReference type="ARBA" id="ARBA00022723"/>
    </source>
</evidence>
<dbReference type="GO" id="GO:0005524">
    <property type="term" value="F:ATP binding"/>
    <property type="evidence" value="ECO:0007669"/>
    <property type="project" value="UniProtKB-KW"/>
</dbReference>
<protein>
    <submittedName>
        <fullName evidence="11">DNA polymerase subunit beta</fullName>
    </submittedName>
</protein>
<dbReference type="Proteomes" id="UP000235036">
    <property type="component" value="Unassembled WGS sequence"/>
</dbReference>
<dbReference type="PANTHER" id="PTHR33571">
    <property type="entry name" value="SSL8005 PROTEIN"/>
    <property type="match status" value="1"/>
</dbReference>
<evidence type="ECO:0000256" key="1">
    <source>
        <dbReference type="ARBA" id="ARBA00001946"/>
    </source>
</evidence>
<dbReference type="PANTHER" id="PTHR33571:SF12">
    <property type="entry name" value="BSL3053 PROTEIN"/>
    <property type="match status" value="1"/>
</dbReference>
<comment type="cofactor">
    <cofactor evidence="1">
        <name>Mg(2+)</name>
        <dbReference type="ChEBI" id="CHEBI:18420"/>
    </cofactor>
</comment>
<dbReference type="Gene3D" id="3.30.460.10">
    <property type="entry name" value="Beta Polymerase, domain 2"/>
    <property type="match status" value="1"/>
</dbReference>
<evidence type="ECO:0000256" key="8">
    <source>
        <dbReference type="ARBA" id="ARBA00022842"/>
    </source>
</evidence>
<keyword evidence="8" id="KW-0460">Magnesium</keyword>
<keyword evidence="5" id="KW-0479">Metal-binding</keyword>
<evidence type="ECO:0000256" key="7">
    <source>
        <dbReference type="ARBA" id="ARBA00022840"/>
    </source>
</evidence>
<dbReference type="InterPro" id="IPR002934">
    <property type="entry name" value="Polymerase_NTP_transf_dom"/>
</dbReference>
<evidence type="ECO:0000256" key="9">
    <source>
        <dbReference type="ARBA" id="ARBA00038276"/>
    </source>
</evidence>
<accession>A0A2N6K883</accession>
<gene>
    <name evidence="11" type="ORF">CEN44_02325</name>
</gene>
<evidence type="ECO:0000256" key="4">
    <source>
        <dbReference type="ARBA" id="ARBA00022695"/>
    </source>
</evidence>
<reference evidence="11 12" key="1">
    <citation type="submission" date="2017-08" db="EMBL/GenBank/DDBJ databases">
        <title>Genomes of Fischerella (Mastigocladus) sp. strains.</title>
        <authorList>
            <person name="Miller S.R."/>
        </authorList>
    </citation>
    <scope>NUCLEOTIDE SEQUENCE [LARGE SCALE GENOMIC DNA]</scope>
    <source>
        <strain evidence="11 12">CCMEE 5323</strain>
    </source>
</reference>
<dbReference type="InterPro" id="IPR043519">
    <property type="entry name" value="NT_sf"/>
</dbReference>
<evidence type="ECO:0000256" key="3">
    <source>
        <dbReference type="ARBA" id="ARBA00022679"/>
    </source>
</evidence>
<evidence type="ECO:0000256" key="2">
    <source>
        <dbReference type="ARBA" id="ARBA00022649"/>
    </source>
</evidence>
<dbReference type="Pfam" id="PF01909">
    <property type="entry name" value="NTP_transf_2"/>
    <property type="match status" value="1"/>
</dbReference>
<dbReference type="EMBL" id="NRQW01000050">
    <property type="protein sequence ID" value="PLZ93780.1"/>
    <property type="molecule type" value="Genomic_DNA"/>
</dbReference>
<dbReference type="InterPro" id="IPR052038">
    <property type="entry name" value="Type-VII_TA_antitoxin"/>
</dbReference>
<feature type="domain" description="Polymerase nucleotidyl transferase" evidence="10">
    <location>
        <begin position="17"/>
        <end position="95"/>
    </location>
</feature>
<dbReference type="AlphaFoldDB" id="A0A2N6K883"/>
<organism evidence="11 12">
    <name type="scientific">Fischerella muscicola CCMEE 5323</name>
    <dbReference type="NCBI Taxonomy" id="2019572"/>
    <lineage>
        <taxon>Bacteria</taxon>
        <taxon>Bacillati</taxon>
        <taxon>Cyanobacteriota</taxon>
        <taxon>Cyanophyceae</taxon>
        <taxon>Nostocales</taxon>
        <taxon>Hapalosiphonaceae</taxon>
        <taxon>Fischerella</taxon>
    </lineage>
</organism>
<dbReference type="RefSeq" id="WP_016866536.1">
    <property type="nucleotide sequence ID" value="NZ_CAWNVR010000564.1"/>
</dbReference>
<sequence length="103" mass="11652">MGIEELLLPLKEEILRIAAKYGAYNVRVFGSVARGEARPDSDVDFLVELEPQRTLLDQIALMQSLEELLGRKVDVTEPETLHELIRDKVLREAVVLSEMTAFT</sequence>
<comment type="similarity">
    <text evidence="9">Belongs to the MntA antitoxin family.</text>
</comment>
<keyword evidence="4" id="KW-0548">Nucleotidyltransferase</keyword>
<keyword evidence="2" id="KW-1277">Toxin-antitoxin system</keyword>
<comment type="caution">
    <text evidence="11">The sequence shown here is derived from an EMBL/GenBank/DDBJ whole genome shotgun (WGS) entry which is preliminary data.</text>
</comment>
<dbReference type="CDD" id="cd05403">
    <property type="entry name" value="NT_KNTase_like"/>
    <property type="match status" value="1"/>
</dbReference>
<name>A0A2N6K883_FISMU</name>
<keyword evidence="3" id="KW-0808">Transferase</keyword>
<evidence type="ECO:0000259" key="10">
    <source>
        <dbReference type="Pfam" id="PF01909"/>
    </source>
</evidence>
<keyword evidence="7" id="KW-0067">ATP-binding</keyword>
<evidence type="ECO:0000313" key="12">
    <source>
        <dbReference type="Proteomes" id="UP000235036"/>
    </source>
</evidence>
<dbReference type="GO" id="GO:0016779">
    <property type="term" value="F:nucleotidyltransferase activity"/>
    <property type="evidence" value="ECO:0007669"/>
    <property type="project" value="UniProtKB-KW"/>
</dbReference>
<proteinExistence type="inferred from homology"/>
<evidence type="ECO:0000313" key="11">
    <source>
        <dbReference type="EMBL" id="PLZ93780.1"/>
    </source>
</evidence>
<dbReference type="SUPFAM" id="SSF81301">
    <property type="entry name" value="Nucleotidyltransferase"/>
    <property type="match status" value="1"/>
</dbReference>
<keyword evidence="6" id="KW-0547">Nucleotide-binding</keyword>